<reference evidence="1 3" key="1">
    <citation type="submission" date="2015-04" db="EMBL/GenBank/DDBJ databases">
        <title>Genome sequence of Kerstersia gyiorum CG1.</title>
        <authorList>
            <person name="Greninger A.L."/>
            <person name="Kozyreva V."/>
            <person name="Chaturvedi V."/>
        </authorList>
    </citation>
    <scope>NUCLEOTIDE SEQUENCE [LARGE SCALE GENOMIC DNA]</scope>
    <source>
        <strain evidence="1 3">CG1</strain>
    </source>
</reference>
<evidence type="ECO:0000313" key="4">
    <source>
        <dbReference type="Proteomes" id="UP000292039"/>
    </source>
</evidence>
<evidence type="ECO:0000313" key="2">
    <source>
        <dbReference type="EMBL" id="RZS65280.1"/>
    </source>
</evidence>
<protein>
    <submittedName>
        <fullName evidence="1">Cell division protein ZapA</fullName>
    </submittedName>
</protein>
<gene>
    <name evidence="1" type="ORF">AAV32_16875</name>
    <name evidence="2" type="ORF">EV679_3069</name>
</gene>
<dbReference type="AlphaFoldDB" id="A0A171KND4"/>
<dbReference type="EMBL" id="LBNE01000016">
    <property type="protein sequence ID" value="KKO70401.1"/>
    <property type="molecule type" value="Genomic_DNA"/>
</dbReference>
<dbReference type="GO" id="GO:0051301">
    <property type="term" value="P:cell division"/>
    <property type="evidence" value="ECO:0007669"/>
    <property type="project" value="UniProtKB-KW"/>
</dbReference>
<dbReference type="GeneID" id="99725443"/>
<dbReference type="Pfam" id="PF05164">
    <property type="entry name" value="ZapA"/>
    <property type="match status" value="1"/>
</dbReference>
<dbReference type="PATRIC" id="fig|206506.3.peg.3593"/>
<reference evidence="2 4" key="2">
    <citation type="submission" date="2019-02" db="EMBL/GenBank/DDBJ databases">
        <title>Genomic Encyclopedia of Type Strains, Phase IV (KMG-IV): sequencing the most valuable type-strain genomes for metagenomic binning, comparative biology and taxonomic classification.</title>
        <authorList>
            <person name="Goeker M."/>
        </authorList>
    </citation>
    <scope>NUCLEOTIDE SEQUENCE [LARGE SCALE GENOMIC DNA]</scope>
    <source>
        <strain evidence="2 4">DSM 16618</strain>
    </source>
</reference>
<dbReference type="InterPro" id="IPR036192">
    <property type="entry name" value="Cell_div_ZapA-like_sf"/>
</dbReference>
<dbReference type="InterPro" id="IPR007838">
    <property type="entry name" value="Cell_div_ZapA-like"/>
</dbReference>
<evidence type="ECO:0000313" key="3">
    <source>
        <dbReference type="Proteomes" id="UP000078084"/>
    </source>
</evidence>
<keyword evidence="1" id="KW-0132">Cell division</keyword>
<keyword evidence="3" id="KW-1185">Reference proteome</keyword>
<keyword evidence="1" id="KW-0131">Cell cycle</keyword>
<dbReference type="RefSeq" id="WP_068375257.1">
    <property type="nucleotide sequence ID" value="NZ_CBCSEB010000004.1"/>
</dbReference>
<dbReference type="Gene3D" id="1.20.5.50">
    <property type="match status" value="1"/>
</dbReference>
<name>A0A171KND4_9BURK</name>
<comment type="caution">
    <text evidence="1">The sequence shown here is derived from an EMBL/GenBank/DDBJ whole genome shotgun (WGS) entry which is preliminary data.</text>
</comment>
<dbReference type="STRING" id="206506.AAV32_16875"/>
<dbReference type="Gene3D" id="3.30.160.880">
    <property type="entry name" value="Cell division protein ZapA protomer, N-terminal domain"/>
    <property type="match status" value="1"/>
</dbReference>
<evidence type="ECO:0000313" key="1">
    <source>
        <dbReference type="EMBL" id="KKO70401.1"/>
    </source>
</evidence>
<dbReference type="InterPro" id="IPR042233">
    <property type="entry name" value="Cell_div_ZapA_N"/>
</dbReference>
<dbReference type="Proteomes" id="UP000292039">
    <property type="component" value="Unassembled WGS sequence"/>
</dbReference>
<sequence>MERVNATILSRDYSLACSAEEKQTLQAAVNHVARVTNHIQASGRVSGNERIAVLAALQIASELLAMKAPDGPLGSLAVGDFKRKIESVHQMIDAALAEENPAS</sequence>
<dbReference type="OrthoDB" id="5297208at2"/>
<dbReference type="EMBL" id="SGWZ01000006">
    <property type="protein sequence ID" value="RZS65280.1"/>
    <property type="molecule type" value="Genomic_DNA"/>
</dbReference>
<organism evidence="1 3">
    <name type="scientific">Kerstersia gyiorum</name>
    <dbReference type="NCBI Taxonomy" id="206506"/>
    <lineage>
        <taxon>Bacteria</taxon>
        <taxon>Pseudomonadati</taxon>
        <taxon>Pseudomonadota</taxon>
        <taxon>Betaproteobacteria</taxon>
        <taxon>Burkholderiales</taxon>
        <taxon>Alcaligenaceae</taxon>
        <taxon>Kerstersia</taxon>
    </lineage>
</organism>
<dbReference type="SUPFAM" id="SSF102829">
    <property type="entry name" value="Cell division protein ZapA-like"/>
    <property type="match status" value="1"/>
</dbReference>
<accession>A0A171KND4</accession>
<dbReference type="Proteomes" id="UP000078084">
    <property type="component" value="Unassembled WGS sequence"/>
</dbReference>
<proteinExistence type="predicted"/>